<dbReference type="InterPro" id="IPR003593">
    <property type="entry name" value="AAA+_ATPase"/>
</dbReference>
<protein>
    <submittedName>
        <fullName evidence="5">ATPase</fullName>
    </submittedName>
</protein>
<dbReference type="GO" id="GO:0016887">
    <property type="term" value="F:ATP hydrolysis activity"/>
    <property type="evidence" value="ECO:0007669"/>
    <property type="project" value="InterPro"/>
</dbReference>
<evidence type="ECO:0000313" key="6">
    <source>
        <dbReference type="Proteomes" id="UP000189681"/>
    </source>
</evidence>
<dbReference type="STRING" id="1004156.AYP45_15075"/>
<dbReference type="SMART" id="SM00382">
    <property type="entry name" value="AAA"/>
    <property type="match status" value="1"/>
</dbReference>
<dbReference type="InterPro" id="IPR050764">
    <property type="entry name" value="CbbQ/NirQ/NorQ/GpvN"/>
</dbReference>
<accession>A0A1V4AQH8</accession>
<evidence type="ECO:0000256" key="1">
    <source>
        <dbReference type="ARBA" id="ARBA00022741"/>
    </source>
</evidence>
<reference evidence="5 6" key="1">
    <citation type="journal article" date="2017" name="Water Res.">
        <title>Discovery and metagenomic analysis of an anammox bacterial enrichment related to Candidatus "Brocadia caroliniensis" in a full-scale glycerol-fed nitritation-denitritation separate centrate treatment process.</title>
        <authorList>
            <person name="Park H."/>
            <person name="Brotto A.C."/>
            <person name="van Loosdrecht M.C."/>
            <person name="Chandran K."/>
        </authorList>
    </citation>
    <scope>NUCLEOTIDE SEQUENCE [LARGE SCALE GENOMIC DNA]</scope>
    <source>
        <strain evidence="5">26THWARD</strain>
    </source>
</reference>
<dbReference type="Pfam" id="PF17863">
    <property type="entry name" value="AAA_lid_2"/>
    <property type="match status" value="1"/>
</dbReference>
<dbReference type="PIRSF" id="PIRSF002849">
    <property type="entry name" value="AAA_ATPase_chaperone_MoxR_prd"/>
    <property type="match status" value="1"/>
</dbReference>
<comment type="similarity">
    <text evidence="3">Belongs to the MoxR family.</text>
</comment>
<keyword evidence="2" id="KW-0067">ATP-binding</keyword>
<dbReference type="PANTHER" id="PTHR42759">
    <property type="entry name" value="MOXR FAMILY PROTEIN"/>
    <property type="match status" value="1"/>
</dbReference>
<dbReference type="Gene3D" id="1.10.8.80">
    <property type="entry name" value="Magnesium chelatase subunit I, C-Terminal domain"/>
    <property type="match status" value="1"/>
</dbReference>
<evidence type="ECO:0000313" key="5">
    <source>
        <dbReference type="EMBL" id="OOP55374.1"/>
    </source>
</evidence>
<name>A0A1V4AQH8_9BACT</name>
<dbReference type="InterPro" id="IPR027417">
    <property type="entry name" value="P-loop_NTPase"/>
</dbReference>
<organism evidence="5 6">
    <name type="scientific">Candidatus Brocadia carolinensis</name>
    <dbReference type="NCBI Taxonomy" id="1004156"/>
    <lineage>
        <taxon>Bacteria</taxon>
        <taxon>Pseudomonadati</taxon>
        <taxon>Planctomycetota</taxon>
        <taxon>Candidatus Brocadiia</taxon>
        <taxon>Candidatus Brocadiales</taxon>
        <taxon>Candidatus Brocadiaceae</taxon>
        <taxon>Candidatus Brocadia</taxon>
    </lineage>
</organism>
<dbReference type="SUPFAM" id="SSF52540">
    <property type="entry name" value="P-loop containing nucleoside triphosphate hydrolases"/>
    <property type="match status" value="1"/>
</dbReference>
<dbReference type="GO" id="GO:0005524">
    <property type="term" value="F:ATP binding"/>
    <property type="evidence" value="ECO:0007669"/>
    <property type="project" value="UniProtKB-KW"/>
</dbReference>
<dbReference type="Proteomes" id="UP000189681">
    <property type="component" value="Unassembled WGS sequence"/>
</dbReference>
<evidence type="ECO:0000256" key="3">
    <source>
        <dbReference type="ARBA" id="ARBA00061607"/>
    </source>
</evidence>
<dbReference type="InterPro" id="IPR041628">
    <property type="entry name" value="ChlI/MoxR_AAA_lid"/>
</dbReference>
<dbReference type="Pfam" id="PF07726">
    <property type="entry name" value="AAA_3"/>
    <property type="match status" value="1"/>
</dbReference>
<dbReference type="Gene3D" id="3.40.50.300">
    <property type="entry name" value="P-loop containing nucleotide triphosphate hydrolases"/>
    <property type="match status" value="1"/>
</dbReference>
<dbReference type="AlphaFoldDB" id="A0A1V4AQH8"/>
<sequence length="329" mass="37248">MESDVKKITERVKRESDFVNTLMYEVGKVIVGQKYLIERLLIGILSNGHVLLEGVPGLAKTMSVMTLARALQAGFQRIQFTPDLLPADLIGTLIYNPKSGDFTVRKGPIFTNIVLADEINRAPAKVQSALLEAMQDRQVTIGDQTFKLEDPFLVLATQNPIEHEGTYPLPEAQVDRFMLKLHITYPDKKEEREILDRMALTRQDFKVTPVISPADILRLRTIVDEIYIDDKIKDYIIDIVFASRDPKAYNLNLEEFIEYGASPRATIFLTLAAKAHAFIKGRGFVTPQDVKSIGMDVLRHRVIITYEAEAEDMRAEDIVQKIFDTVEVP</sequence>
<dbReference type="FunFam" id="3.40.50.300:FF:000640">
    <property type="entry name" value="MoxR family ATPase"/>
    <property type="match status" value="1"/>
</dbReference>
<gene>
    <name evidence="5" type="ORF">AYP45_15075</name>
</gene>
<evidence type="ECO:0000256" key="2">
    <source>
        <dbReference type="ARBA" id="ARBA00022840"/>
    </source>
</evidence>
<feature type="domain" description="AAA+ ATPase" evidence="4">
    <location>
        <begin position="46"/>
        <end position="187"/>
    </location>
</feature>
<dbReference type="InterPro" id="IPR011703">
    <property type="entry name" value="ATPase_AAA-3"/>
</dbReference>
<dbReference type="PANTHER" id="PTHR42759:SF1">
    <property type="entry name" value="MAGNESIUM-CHELATASE SUBUNIT CHLD"/>
    <property type="match status" value="1"/>
</dbReference>
<keyword evidence="1" id="KW-0547">Nucleotide-binding</keyword>
<comment type="caution">
    <text evidence="5">The sequence shown here is derived from an EMBL/GenBank/DDBJ whole genome shotgun (WGS) entry which is preliminary data.</text>
</comment>
<dbReference type="EMBL" id="AYTS01000148">
    <property type="protein sequence ID" value="OOP55374.1"/>
    <property type="molecule type" value="Genomic_DNA"/>
</dbReference>
<evidence type="ECO:0000259" key="4">
    <source>
        <dbReference type="SMART" id="SM00382"/>
    </source>
</evidence>
<proteinExistence type="inferred from homology"/>